<evidence type="ECO:0000313" key="10">
    <source>
        <dbReference type="Proteomes" id="UP000215914"/>
    </source>
</evidence>
<evidence type="ECO:0000256" key="8">
    <source>
        <dbReference type="ARBA" id="ARBA00023180"/>
    </source>
</evidence>
<sequence length="155" mass="17282">MFTSLASIDLSYNSFATTISDLLCNLSSLVRLDLSGNMLSGPIPTSLGLLSRLEDLYLHLNQLTGYIPMSIGQLSKLKDLDLHNNLLVGVLSETHFAKLKNLYYLDLSWTSLALNISSQRIAPFHLQILFAKSCNIVTPRISTCHRWARWGSIVT</sequence>
<dbReference type="SUPFAM" id="SSF52058">
    <property type="entry name" value="L domain-like"/>
    <property type="match status" value="1"/>
</dbReference>
<reference evidence="9" key="2">
    <citation type="submission" date="2020-06" db="EMBL/GenBank/DDBJ databases">
        <title>Helianthus annuus Genome sequencing and assembly Release 2.</title>
        <authorList>
            <person name="Gouzy J."/>
            <person name="Langlade N."/>
            <person name="Munos S."/>
        </authorList>
    </citation>
    <scope>NUCLEOTIDE SEQUENCE</scope>
    <source>
        <tissue evidence="9">Leaves</tissue>
    </source>
</reference>
<dbReference type="AlphaFoldDB" id="A0A9K3GWC4"/>
<keyword evidence="3" id="KW-0812">Transmembrane</keyword>
<dbReference type="InterPro" id="IPR032675">
    <property type="entry name" value="LRR_dom_sf"/>
</dbReference>
<evidence type="ECO:0000313" key="9">
    <source>
        <dbReference type="EMBL" id="KAF5757483.1"/>
    </source>
</evidence>
<dbReference type="PANTHER" id="PTHR48063:SF106">
    <property type="entry name" value="LEUCINE-RICH REPEAT DOMAIN, L DOMAIN-LIKE PROTEIN-RELATED"/>
    <property type="match status" value="1"/>
</dbReference>
<keyword evidence="5" id="KW-0677">Repeat</keyword>
<dbReference type="PANTHER" id="PTHR48063">
    <property type="entry name" value="LRR RECEPTOR-LIKE KINASE"/>
    <property type="match status" value="1"/>
</dbReference>
<organism evidence="9 10">
    <name type="scientific">Helianthus annuus</name>
    <name type="common">Common sunflower</name>
    <dbReference type="NCBI Taxonomy" id="4232"/>
    <lineage>
        <taxon>Eukaryota</taxon>
        <taxon>Viridiplantae</taxon>
        <taxon>Streptophyta</taxon>
        <taxon>Embryophyta</taxon>
        <taxon>Tracheophyta</taxon>
        <taxon>Spermatophyta</taxon>
        <taxon>Magnoliopsida</taxon>
        <taxon>eudicotyledons</taxon>
        <taxon>Gunneridae</taxon>
        <taxon>Pentapetalae</taxon>
        <taxon>asterids</taxon>
        <taxon>campanulids</taxon>
        <taxon>Asterales</taxon>
        <taxon>Asteraceae</taxon>
        <taxon>Asteroideae</taxon>
        <taxon>Heliantheae alliance</taxon>
        <taxon>Heliantheae</taxon>
        <taxon>Helianthus</taxon>
    </lineage>
</organism>
<keyword evidence="10" id="KW-1185">Reference proteome</keyword>
<dbReference type="FunFam" id="3.80.10.10:FF:000383">
    <property type="entry name" value="Leucine-rich repeat receptor protein kinase EMS1"/>
    <property type="match status" value="1"/>
</dbReference>
<dbReference type="InterPro" id="IPR001611">
    <property type="entry name" value="Leu-rich_rpt"/>
</dbReference>
<keyword evidence="9" id="KW-0723">Serine/threonine-protein kinase</keyword>
<evidence type="ECO:0000256" key="6">
    <source>
        <dbReference type="ARBA" id="ARBA00022989"/>
    </source>
</evidence>
<dbReference type="Proteomes" id="UP000215914">
    <property type="component" value="Unassembled WGS sequence"/>
</dbReference>
<dbReference type="Pfam" id="PF00560">
    <property type="entry name" value="LRR_1"/>
    <property type="match status" value="2"/>
</dbReference>
<keyword evidence="6" id="KW-1133">Transmembrane helix</keyword>
<dbReference type="EMBL" id="MNCJ02000332">
    <property type="protein sequence ID" value="KAF5757483.1"/>
    <property type="molecule type" value="Genomic_DNA"/>
</dbReference>
<evidence type="ECO:0000256" key="5">
    <source>
        <dbReference type="ARBA" id="ARBA00022737"/>
    </source>
</evidence>
<keyword evidence="7" id="KW-0472">Membrane</keyword>
<accession>A0A9K3GWC4</accession>
<reference evidence="9" key="1">
    <citation type="journal article" date="2017" name="Nature">
        <title>The sunflower genome provides insights into oil metabolism, flowering and Asterid evolution.</title>
        <authorList>
            <person name="Badouin H."/>
            <person name="Gouzy J."/>
            <person name="Grassa C.J."/>
            <person name="Murat F."/>
            <person name="Staton S.E."/>
            <person name="Cottret L."/>
            <person name="Lelandais-Briere C."/>
            <person name="Owens G.L."/>
            <person name="Carrere S."/>
            <person name="Mayjonade B."/>
            <person name="Legrand L."/>
            <person name="Gill N."/>
            <person name="Kane N.C."/>
            <person name="Bowers J.E."/>
            <person name="Hubner S."/>
            <person name="Bellec A."/>
            <person name="Berard A."/>
            <person name="Berges H."/>
            <person name="Blanchet N."/>
            <person name="Boniface M.C."/>
            <person name="Brunel D."/>
            <person name="Catrice O."/>
            <person name="Chaidir N."/>
            <person name="Claudel C."/>
            <person name="Donnadieu C."/>
            <person name="Faraut T."/>
            <person name="Fievet G."/>
            <person name="Helmstetter N."/>
            <person name="King M."/>
            <person name="Knapp S.J."/>
            <person name="Lai Z."/>
            <person name="Le Paslier M.C."/>
            <person name="Lippi Y."/>
            <person name="Lorenzon L."/>
            <person name="Mandel J.R."/>
            <person name="Marage G."/>
            <person name="Marchand G."/>
            <person name="Marquand E."/>
            <person name="Bret-Mestries E."/>
            <person name="Morien E."/>
            <person name="Nambeesan S."/>
            <person name="Nguyen T."/>
            <person name="Pegot-Espagnet P."/>
            <person name="Pouilly N."/>
            <person name="Raftis F."/>
            <person name="Sallet E."/>
            <person name="Schiex T."/>
            <person name="Thomas J."/>
            <person name="Vandecasteele C."/>
            <person name="Vares D."/>
            <person name="Vear F."/>
            <person name="Vautrin S."/>
            <person name="Crespi M."/>
            <person name="Mangin B."/>
            <person name="Burke J.M."/>
            <person name="Salse J."/>
            <person name="Munos S."/>
            <person name="Vincourt P."/>
            <person name="Rieseberg L.H."/>
            <person name="Langlade N.B."/>
        </authorList>
    </citation>
    <scope>NUCLEOTIDE SEQUENCE</scope>
    <source>
        <tissue evidence="9">Leaves</tissue>
    </source>
</reference>
<evidence type="ECO:0000256" key="7">
    <source>
        <dbReference type="ARBA" id="ARBA00023136"/>
    </source>
</evidence>
<dbReference type="Gene3D" id="3.80.10.10">
    <property type="entry name" value="Ribonuclease Inhibitor"/>
    <property type="match status" value="1"/>
</dbReference>
<dbReference type="InterPro" id="IPR046956">
    <property type="entry name" value="RLP23-like"/>
</dbReference>
<keyword evidence="9" id="KW-0808">Transferase</keyword>
<dbReference type="Gramene" id="mRNA:HanXRQr2_Chr17g0827231">
    <property type="protein sequence ID" value="CDS:HanXRQr2_Chr17g0827231.1"/>
    <property type="gene ID" value="HanXRQr2_Chr17g0827231"/>
</dbReference>
<comment type="caution">
    <text evidence="9">The sequence shown here is derived from an EMBL/GenBank/DDBJ whole genome shotgun (WGS) entry which is preliminary data.</text>
</comment>
<evidence type="ECO:0000256" key="2">
    <source>
        <dbReference type="ARBA" id="ARBA00022614"/>
    </source>
</evidence>
<evidence type="ECO:0000256" key="4">
    <source>
        <dbReference type="ARBA" id="ARBA00022729"/>
    </source>
</evidence>
<proteinExistence type="predicted"/>
<name>A0A9K3GWC4_HELAN</name>
<keyword evidence="4" id="KW-0732">Signal</keyword>
<comment type="subcellular location">
    <subcellularLocation>
        <location evidence="1">Membrane</location>
        <topology evidence="1">Single-pass type I membrane protein</topology>
    </subcellularLocation>
</comment>
<dbReference type="GO" id="GO:0004674">
    <property type="term" value="F:protein serine/threonine kinase activity"/>
    <property type="evidence" value="ECO:0007669"/>
    <property type="project" value="UniProtKB-KW"/>
</dbReference>
<dbReference type="Pfam" id="PF13855">
    <property type="entry name" value="LRR_8"/>
    <property type="match status" value="1"/>
</dbReference>
<keyword evidence="2" id="KW-0433">Leucine-rich repeat</keyword>
<dbReference type="EC" id="2.7.11.1" evidence="9"/>
<evidence type="ECO:0000256" key="3">
    <source>
        <dbReference type="ARBA" id="ARBA00022692"/>
    </source>
</evidence>
<keyword evidence="8" id="KW-0325">Glycoprotein</keyword>
<evidence type="ECO:0000256" key="1">
    <source>
        <dbReference type="ARBA" id="ARBA00004479"/>
    </source>
</evidence>
<gene>
    <name evidence="9" type="ORF">HanXRQr2_Chr17g0827231</name>
</gene>
<keyword evidence="9" id="KW-0418">Kinase</keyword>
<protein>
    <submittedName>
        <fullName evidence="9">Non-specific serine/threonine protein kinase</fullName>
        <ecNumber evidence="9">2.7.11.1</ecNumber>
    </submittedName>
</protein>
<dbReference type="GO" id="GO:0016020">
    <property type="term" value="C:membrane"/>
    <property type="evidence" value="ECO:0007669"/>
    <property type="project" value="UniProtKB-SubCell"/>
</dbReference>